<evidence type="ECO:0000256" key="2">
    <source>
        <dbReference type="ARBA" id="ARBA00006448"/>
    </source>
</evidence>
<evidence type="ECO:0000256" key="3">
    <source>
        <dbReference type="ARBA" id="ARBA00022475"/>
    </source>
</evidence>
<keyword evidence="11" id="KW-1185">Reference proteome</keyword>
<evidence type="ECO:0000313" key="10">
    <source>
        <dbReference type="EMBL" id="QGU95930.1"/>
    </source>
</evidence>
<feature type="transmembrane region" description="Helical" evidence="7">
    <location>
        <begin position="62"/>
        <end position="84"/>
    </location>
</feature>
<evidence type="ECO:0000256" key="6">
    <source>
        <dbReference type="ARBA" id="ARBA00023136"/>
    </source>
</evidence>
<feature type="domain" description="YetF C-terminal" evidence="8">
    <location>
        <begin position="85"/>
        <end position="217"/>
    </location>
</feature>
<evidence type="ECO:0000259" key="8">
    <source>
        <dbReference type="Pfam" id="PF04239"/>
    </source>
</evidence>
<dbReference type="PANTHER" id="PTHR34582:SF7">
    <property type="entry name" value="UPF0702 TRANSMEMBRANE PROTEIN YDFS"/>
    <property type="match status" value="1"/>
</dbReference>
<feature type="transmembrane region" description="Helical" evidence="7">
    <location>
        <begin position="12"/>
        <end position="29"/>
    </location>
</feature>
<reference evidence="10 11" key="1">
    <citation type="submission" date="2019-12" db="EMBL/GenBank/DDBJ databases">
        <title>Genome sequenceing of Clostridium bovifaecis.</title>
        <authorList>
            <person name="Yao Y."/>
        </authorList>
    </citation>
    <scope>NUCLEOTIDE SEQUENCE [LARGE SCALE GENOMIC DNA]</scope>
    <source>
        <strain evidence="10 11">BXX</strain>
    </source>
</reference>
<keyword evidence="3" id="KW-1003">Cell membrane</keyword>
<keyword evidence="4 7" id="KW-0812">Transmembrane</keyword>
<evidence type="ECO:0000256" key="4">
    <source>
        <dbReference type="ARBA" id="ARBA00022692"/>
    </source>
</evidence>
<dbReference type="InterPro" id="IPR023090">
    <property type="entry name" value="UPF0702_alpha/beta_dom_sf"/>
</dbReference>
<dbReference type="Pfam" id="PF04239">
    <property type="entry name" value="DUF421"/>
    <property type="match status" value="1"/>
</dbReference>
<evidence type="ECO:0000256" key="1">
    <source>
        <dbReference type="ARBA" id="ARBA00004651"/>
    </source>
</evidence>
<dbReference type="Proteomes" id="UP000422764">
    <property type="component" value="Chromosome"/>
</dbReference>
<keyword evidence="5 7" id="KW-1133">Transmembrane helix</keyword>
<dbReference type="Pfam" id="PF20730">
    <property type="entry name" value="YetF_N"/>
    <property type="match status" value="1"/>
</dbReference>
<sequence length="235" mass="26567">MISLIQPLDIMFRVILAITLLFIATRLLTQRSLAKLTYFDCVSASILGTIAGNLAFNTKVHISIFVFSIVFTTIAIILISYAAIKFRPIRQFLGGKPIILIEHGKILEHNMKKMNYSYDYLNQQLRGEKVFNISQVESAILEANGELSVQLKSQNRAVTPEDLNIKIENEGLAKEIIIEGKIIRSNFQESGLTEEWLNNQLSRRGIENIKEVAFAAVSSNGRLYIDLYNDSLDRN</sequence>
<name>A0A6I6EUF0_9CLOT</name>
<dbReference type="GO" id="GO:0005886">
    <property type="term" value="C:plasma membrane"/>
    <property type="evidence" value="ECO:0007669"/>
    <property type="project" value="UniProtKB-SubCell"/>
</dbReference>
<dbReference type="InterPro" id="IPR048454">
    <property type="entry name" value="YetF_N"/>
</dbReference>
<organism evidence="10 11">
    <name type="scientific">Clostridium bovifaecis</name>
    <dbReference type="NCBI Taxonomy" id="2184719"/>
    <lineage>
        <taxon>Bacteria</taxon>
        <taxon>Bacillati</taxon>
        <taxon>Bacillota</taxon>
        <taxon>Clostridia</taxon>
        <taxon>Eubacteriales</taxon>
        <taxon>Clostridiaceae</taxon>
        <taxon>Clostridium</taxon>
    </lineage>
</organism>
<accession>A0A6I6EUF0</accession>
<dbReference type="EMBL" id="CP046522">
    <property type="protein sequence ID" value="QGU95930.1"/>
    <property type="molecule type" value="Genomic_DNA"/>
</dbReference>
<feature type="domain" description="YetF-like N-terminal transmembrane" evidence="9">
    <location>
        <begin position="8"/>
        <end position="81"/>
    </location>
</feature>
<evidence type="ECO:0000313" key="11">
    <source>
        <dbReference type="Proteomes" id="UP000422764"/>
    </source>
</evidence>
<evidence type="ECO:0000256" key="5">
    <source>
        <dbReference type="ARBA" id="ARBA00022989"/>
    </source>
</evidence>
<keyword evidence="6 7" id="KW-0472">Membrane</keyword>
<comment type="similarity">
    <text evidence="2">Belongs to the UPF0702 family.</text>
</comment>
<evidence type="ECO:0000259" key="9">
    <source>
        <dbReference type="Pfam" id="PF20730"/>
    </source>
</evidence>
<proteinExistence type="inferred from homology"/>
<dbReference type="PANTHER" id="PTHR34582">
    <property type="entry name" value="UPF0702 TRANSMEMBRANE PROTEIN YCAP"/>
    <property type="match status" value="1"/>
</dbReference>
<dbReference type="InterPro" id="IPR007353">
    <property type="entry name" value="DUF421"/>
</dbReference>
<evidence type="ECO:0000256" key="7">
    <source>
        <dbReference type="SAM" id="Phobius"/>
    </source>
</evidence>
<gene>
    <name evidence="10" type="ORF">GOM49_13260</name>
</gene>
<comment type="subcellular location">
    <subcellularLocation>
        <location evidence="1">Cell membrane</location>
        <topology evidence="1">Multi-pass membrane protein</topology>
    </subcellularLocation>
</comment>
<dbReference type="AlphaFoldDB" id="A0A6I6EUF0"/>
<protein>
    <submittedName>
        <fullName evidence="10">DUF421 domain-containing protein</fullName>
    </submittedName>
</protein>
<dbReference type="Gene3D" id="3.30.240.20">
    <property type="entry name" value="bsu07140 like domains"/>
    <property type="match status" value="2"/>
</dbReference>